<dbReference type="EMBL" id="JAUEPS010000073">
    <property type="protein sequence ID" value="KAK0440957.1"/>
    <property type="molecule type" value="Genomic_DNA"/>
</dbReference>
<dbReference type="Proteomes" id="UP001175211">
    <property type="component" value="Unassembled WGS sequence"/>
</dbReference>
<evidence type="ECO:0008006" key="6">
    <source>
        <dbReference type="Google" id="ProtNLM"/>
    </source>
</evidence>
<reference evidence="4" key="1">
    <citation type="submission" date="2023-06" db="EMBL/GenBank/DDBJ databases">
        <authorList>
            <consortium name="Lawrence Berkeley National Laboratory"/>
            <person name="Ahrendt S."/>
            <person name="Sahu N."/>
            <person name="Indic B."/>
            <person name="Wong-Bajracharya J."/>
            <person name="Merenyi Z."/>
            <person name="Ke H.-M."/>
            <person name="Monk M."/>
            <person name="Kocsube S."/>
            <person name="Drula E."/>
            <person name="Lipzen A."/>
            <person name="Balint B."/>
            <person name="Henrissat B."/>
            <person name="Andreopoulos B."/>
            <person name="Martin F.M."/>
            <person name="Harder C.B."/>
            <person name="Rigling D."/>
            <person name="Ford K.L."/>
            <person name="Foster G.D."/>
            <person name="Pangilinan J."/>
            <person name="Papanicolaou A."/>
            <person name="Barry K."/>
            <person name="LaButti K."/>
            <person name="Viragh M."/>
            <person name="Koriabine M."/>
            <person name="Yan M."/>
            <person name="Riley R."/>
            <person name="Champramary S."/>
            <person name="Plett K.L."/>
            <person name="Tsai I.J."/>
            <person name="Slot J."/>
            <person name="Sipos G."/>
            <person name="Plett J."/>
            <person name="Nagy L.G."/>
            <person name="Grigoriev I.V."/>
        </authorList>
    </citation>
    <scope>NUCLEOTIDE SEQUENCE</scope>
    <source>
        <strain evidence="4">CCBAS 213</strain>
    </source>
</reference>
<dbReference type="InterPro" id="IPR011990">
    <property type="entry name" value="TPR-like_helical_dom_sf"/>
</dbReference>
<keyword evidence="1" id="KW-0677">Repeat</keyword>
<gene>
    <name evidence="4" type="ORF">EV420DRAFT_1623095</name>
</gene>
<protein>
    <recommendedName>
        <fullName evidence="6">Translocation protein sec72</fullName>
    </recommendedName>
</protein>
<evidence type="ECO:0000256" key="2">
    <source>
        <dbReference type="ARBA" id="ARBA00022803"/>
    </source>
</evidence>
<accession>A0AA39MNL9</accession>
<name>A0AA39MNL9_ARMTA</name>
<feature type="compositionally biased region" description="Low complexity" evidence="3">
    <location>
        <begin position="242"/>
        <end position="267"/>
    </location>
</feature>
<sequence length="277" mass="30054">MSHSHTHAPGETHSHSHAPPQQQQRPVPPPPDPVLQALIDAQFSPVDLTVTDANLLLCAPHSLAVCADCDVDYSKTNILSKLLTQNPNIKVPPPGQVVNKQLSSAVNSVKEEGNQLYKMQLYAQAIQRYTMAASVASQRAPWENNNVLREELSTVLSNRSAAYAGAHDWISALADAEAVIQIRKSWPKGHLRKAKALRGLARLDEAQDAVAFGLTYEPDNKELLEYRTELEKLKKTIEAVKAARSASNNSTDATTTPAASTPANPAAFIPTKEETSS</sequence>
<dbReference type="PANTHER" id="PTHR22904:SF523">
    <property type="entry name" value="STRESS-INDUCED-PHOSPHOPROTEIN 1"/>
    <property type="match status" value="1"/>
</dbReference>
<feature type="region of interest" description="Disordered" evidence="3">
    <location>
        <begin position="242"/>
        <end position="277"/>
    </location>
</feature>
<dbReference type="GeneID" id="85359448"/>
<dbReference type="PANTHER" id="PTHR22904">
    <property type="entry name" value="TPR REPEAT CONTAINING PROTEIN"/>
    <property type="match status" value="1"/>
</dbReference>
<organism evidence="4 5">
    <name type="scientific">Armillaria tabescens</name>
    <name type="common">Ringless honey mushroom</name>
    <name type="synonym">Agaricus tabescens</name>
    <dbReference type="NCBI Taxonomy" id="1929756"/>
    <lineage>
        <taxon>Eukaryota</taxon>
        <taxon>Fungi</taxon>
        <taxon>Dikarya</taxon>
        <taxon>Basidiomycota</taxon>
        <taxon>Agaricomycotina</taxon>
        <taxon>Agaricomycetes</taxon>
        <taxon>Agaricomycetidae</taxon>
        <taxon>Agaricales</taxon>
        <taxon>Marasmiineae</taxon>
        <taxon>Physalacriaceae</taxon>
        <taxon>Desarmillaria</taxon>
    </lineage>
</organism>
<proteinExistence type="predicted"/>
<keyword evidence="2" id="KW-0802">TPR repeat</keyword>
<feature type="region of interest" description="Disordered" evidence="3">
    <location>
        <begin position="1"/>
        <end position="34"/>
    </location>
</feature>
<evidence type="ECO:0000256" key="1">
    <source>
        <dbReference type="ARBA" id="ARBA00022737"/>
    </source>
</evidence>
<keyword evidence="5" id="KW-1185">Reference proteome</keyword>
<dbReference type="RefSeq" id="XP_060323812.1">
    <property type="nucleotide sequence ID" value="XM_060475900.1"/>
</dbReference>
<evidence type="ECO:0000256" key="3">
    <source>
        <dbReference type="SAM" id="MobiDB-lite"/>
    </source>
</evidence>
<dbReference type="AlphaFoldDB" id="A0AA39MNL9"/>
<dbReference type="Gene3D" id="1.25.40.10">
    <property type="entry name" value="Tetratricopeptide repeat domain"/>
    <property type="match status" value="1"/>
</dbReference>
<evidence type="ECO:0000313" key="5">
    <source>
        <dbReference type="Proteomes" id="UP001175211"/>
    </source>
</evidence>
<comment type="caution">
    <text evidence="4">The sequence shown here is derived from an EMBL/GenBank/DDBJ whole genome shotgun (WGS) entry which is preliminary data.</text>
</comment>
<evidence type="ECO:0000313" key="4">
    <source>
        <dbReference type="EMBL" id="KAK0440957.1"/>
    </source>
</evidence>
<dbReference type="SUPFAM" id="SSF48452">
    <property type="entry name" value="TPR-like"/>
    <property type="match status" value="1"/>
</dbReference>
<dbReference type="GO" id="GO:0051879">
    <property type="term" value="F:Hsp90 protein binding"/>
    <property type="evidence" value="ECO:0007669"/>
    <property type="project" value="TreeGrafter"/>
</dbReference>